<name>A0A543FCX1_9NOCA</name>
<organism evidence="1 2">
    <name type="scientific">Nocardia bhagyanarayanae</name>
    <dbReference type="NCBI Taxonomy" id="1215925"/>
    <lineage>
        <taxon>Bacteria</taxon>
        <taxon>Bacillati</taxon>
        <taxon>Actinomycetota</taxon>
        <taxon>Actinomycetes</taxon>
        <taxon>Mycobacteriales</taxon>
        <taxon>Nocardiaceae</taxon>
        <taxon>Nocardia</taxon>
    </lineage>
</organism>
<evidence type="ECO:0000313" key="2">
    <source>
        <dbReference type="Proteomes" id="UP000316331"/>
    </source>
</evidence>
<protein>
    <submittedName>
        <fullName evidence="1">Uncharacterized protein</fullName>
    </submittedName>
</protein>
<proteinExistence type="predicted"/>
<comment type="caution">
    <text evidence="1">The sequence shown here is derived from an EMBL/GenBank/DDBJ whole genome shotgun (WGS) entry which is preliminary data.</text>
</comment>
<dbReference type="EMBL" id="VFPG01000001">
    <property type="protein sequence ID" value="TQM31632.1"/>
    <property type="molecule type" value="Genomic_DNA"/>
</dbReference>
<gene>
    <name evidence="1" type="ORF">FB390_3295</name>
</gene>
<sequence length="228" mass="25810">MIGDDGIRRVSGLSRDFGDIRRLIRVIGVGDDLWTYPVNVKEFRAMAVIDPTRTWQLLEQRLADTTDERHRAVLAIVIEHMKAESTPDLDGLMRTLVPNPAYHFWNAGQDVGPKGYDGVRGYYADFVASRTNVLEFELDRLVVDDHCVVTEGFLKQIYPGIYARQMGLPVDDPQADYLVVFRQLLLWPIDADGLIQGEDSYHSGPVRVTKLSFDELPCEYVELVHSGS</sequence>
<dbReference type="Proteomes" id="UP000316331">
    <property type="component" value="Unassembled WGS sequence"/>
</dbReference>
<reference evidence="1 2" key="1">
    <citation type="submission" date="2019-06" db="EMBL/GenBank/DDBJ databases">
        <title>Sequencing the genomes of 1000 actinobacteria strains.</title>
        <authorList>
            <person name="Klenk H.-P."/>
        </authorList>
    </citation>
    <scope>NUCLEOTIDE SEQUENCE [LARGE SCALE GENOMIC DNA]</scope>
    <source>
        <strain evidence="1 2">DSM 103495</strain>
    </source>
</reference>
<dbReference type="InterPro" id="IPR032710">
    <property type="entry name" value="NTF2-like_dom_sf"/>
</dbReference>
<dbReference type="Gene3D" id="3.10.450.50">
    <property type="match status" value="1"/>
</dbReference>
<keyword evidence="2" id="KW-1185">Reference proteome</keyword>
<dbReference type="AlphaFoldDB" id="A0A543FCX1"/>
<accession>A0A543FCX1</accession>
<dbReference type="SUPFAM" id="SSF54427">
    <property type="entry name" value="NTF2-like"/>
    <property type="match status" value="1"/>
</dbReference>
<evidence type="ECO:0000313" key="1">
    <source>
        <dbReference type="EMBL" id="TQM31632.1"/>
    </source>
</evidence>